<sequence>MLDDAAPDVWVVNPETAVTDDGDFAPGEGVHYRMSPANPPCLAAARPEPPRPGGQPWGRVR</sequence>
<reference evidence="2 3" key="1">
    <citation type="submission" date="2019-02" db="EMBL/GenBank/DDBJ databases">
        <title>Draft Genome Sequence of Streptomyces sp. AM-2504, identified by 16S rRNA comparative analysis as a Streptomyces Kasugaensis strain.</title>
        <authorList>
            <person name="Napolioni V."/>
            <person name="Giuliodori A.M."/>
            <person name="Spurio R."/>
            <person name="Fabbretti A."/>
        </authorList>
    </citation>
    <scope>NUCLEOTIDE SEQUENCE [LARGE SCALE GENOMIC DNA]</scope>
    <source>
        <strain evidence="2 3">AM-2504</strain>
    </source>
</reference>
<comment type="caution">
    <text evidence="2">The sequence shown here is derived from an EMBL/GenBank/DDBJ whole genome shotgun (WGS) entry which is preliminary data.</text>
</comment>
<dbReference type="AlphaFoldDB" id="A0A4Q9HX32"/>
<feature type="region of interest" description="Disordered" evidence="1">
    <location>
        <begin position="17"/>
        <end position="61"/>
    </location>
</feature>
<organism evidence="2 3">
    <name type="scientific">Streptomyces kasugaensis</name>
    <dbReference type="NCBI Taxonomy" id="1946"/>
    <lineage>
        <taxon>Bacteria</taxon>
        <taxon>Bacillati</taxon>
        <taxon>Actinomycetota</taxon>
        <taxon>Actinomycetes</taxon>
        <taxon>Kitasatosporales</taxon>
        <taxon>Streptomycetaceae</taxon>
        <taxon>Streptomyces</taxon>
    </lineage>
</organism>
<gene>
    <name evidence="2" type="ORF">EYS09_10525</name>
</gene>
<dbReference type="Proteomes" id="UP000292452">
    <property type="component" value="Unassembled WGS sequence"/>
</dbReference>
<proteinExistence type="predicted"/>
<evidence type="ECO:0000313" key="3">
    <source>
        <dbReference type="Proteomes" id="UP000292452"/>
    </source>
</evidence>
<dbReference type="EMBL" id="SIXH01000068">
    <property type="protein sequence ID" value="TBO59746.1"/>
    <property type="molecule type" value="Genomic_DNA"/>
</dbReference>
<accession>A0A4Q9HX32</accession>
<evidence type="ECO:0000313" key="2">
    <source>
        <dbReference type="EMBL" id="TBO59746.1"/>
    </source>
</evidence>
<protein>
    <submittedName>
        <fullName evidence="2">Uncharacterized protein</fullName>
    </submittedName>
</protein>
<name>A0A4Q9HX32_STRKA</name>
<keyword evidence="3" id="KW-1185">Reference proteome</keyword>
<evidence type="ECO:0000256" key="1">
    <source>
        <dbReference type="SAM" id="MobiDB-lite"/>
    </source>
</evidence>